<reference evidence="1" key="2">
    <citation type="submission" date="2020-02" db="EMBL/GenBank/DDBJ databases">
        <authorList>
            <consortium name="NCBI Pathogen Detection Project"/>
        </authorList>
    </citation>
    <scope>NUCLEOTIDE SEQUENCE</scope>
    <source>
        <strain evidence="1">MA.GW_S01690-06</strain>
    </source>
</reference>
<protein>
    <submittedName>
        <fullName evidence="1">Copper-binding protein</fullName>
    </submittedName>
</protein>
<name>A0A750SZ22_SALER</name>
<organism evidence="1">
    <name type="scientific">Salmonella enterica</name>
    <name type="common">Salmonella choleraesuis</name>
    <dbReference type="NCBI Taxonomy" id="28901"/>
    <lineage>
        <taxon>Bacteria</taxon>
        <taxon>Pseudomonadati</taxon>
        <taxon>Pseudomonadota</taxon>
        <taxon>Gammaproteobacteria</taxon>
        <taxon>Enterobacterales</taxon>
        <taxon>Enterobacteriaceae</taxon>
        <taxon>Salmonella</taxon>
    </lineage>
</organism>
<dbReference type="AlphaFoldDB" id="A0A750SZ22"/>
<reference evidence="1" key="1">
    <citation type="journal article" date="2018" name="Genome Biol.">
        <title>SKESA: strategic k-mer extension for scrupulous assemblies.</title>
        <authorList>
            <person name="Souvorov A."/>
            <person name="Agarwala R."/>
            <person name="Lipman D.J."/>
        </authorList>
    </citation>
    <scope>NUCLEOTIDE SEQUENCE</scope>
    <source>
        <strain evidence="1">MA.GW_S01690-06</strain>
    </source>
</reference>
<sequence>MMNNGGAFAHQQMAQTQKLSAPITVEHATPFSEMDDHEKAMVIHQSMNNAHSFSHEILAEEHHKQIKRN</sequence>
<dbReference type="EMBL" id="DAAVLB010000002">
    <property type="protein sequence ID" value="HAF5130898.1"/>
    <property type="molecule type" value="Genomic_DNA"/>
</dbReference>
<proteinExistence type="predicted"/>
<comment type="caution">
    <text evidence="1">The sequence shown here is derived from an EMBL/GenBank/DDBJ whole genome shotgun (WGS) entry which is preliminary data.</text>
</comment>
<evidence type="ECO:0000313" key="1">
    <source>
        <dbReference type="EMBL" id="HAF5130898.1"/>
    </source>
</evidence>
<accession>A0A750SZ22</accession>
<gene>
    <name evidence="1" type="ORF">G8A44_000793</name>
</gene>